<protein>
    <submittedName>
        <fullName evidence="2">G6104 protein</fullName>
    </submittedName>
</protein>
<feature type="compositionally biased region" description="Low complexity" evidence="1">
    <location>
        <begin position="1"/>
        <end position="18"/>
    </location>
</feature>
<evidence type="ECO:0000313" key="3">
    <source>
        <dbReference type="Proteomes" id="UP001497392"/>
    </source>
</evidence>
<dbReference type="EMBL" id="CAXHTA020000009">
    <property type="protein sequence ID" value="CAL5223569.1"/>
    <property type="molecule type" value="Genomic_DNA"/>
</dbReference>
<evidence type="ECO:0000256" key="1">
    <source>
        <dbReference type="SAM" id="MobiDB-lite"/>
    </source>
</evidence>
<reference evidence="2 3" key="1">
    <citation type="submission" date="2024-06" db="EMBL/GenBank/DDBJ databases">
        <authorList>
            <person name="Kraege A."/>
            <person name="Thomma B."/>
        </authorList>
    </citation>
    <scope>NUCLEOTIDE SEQUENCE [LARGE SCALE GENOMIC DNA]</scope>
</reference>
<keyword evidence="3" id="KW-1185">Reference proteome</keyword>
<gene>
    <name evidence="2" type="primary">g6104</name>
    <name evidence="2" type="ORF">VP750_LOCUS5228</name>
</gene>
<proteinExistence type="predicted"/>
<organism evidence="2 3">
    <name type="scientific">Coccomyxa viridis</name>
    <dbReference type="NCBI Taxonomy" id="1274662"/>
    <lineage>
        <taxon>Eukaryota</taxon>
        <taxon>Viridiplantae</taxon>
        <taxon>Chlorophyta</taxon>
        <taxon>core chlorophytes</taxon>
        <taxon>Trebouxiophyceae</taxon>
        <taxon>Trebouxiophyceae incertae sedis</taxon>
        <taxon>Coccomyxaceae</taxon>
        <taxon>Coccomyxa</taxon>
    </lineage>
</organism>
<feature type="compositionally biased region" description="Low complexity" evidence="1">
    <location>
        <begin position="114"/>
        <end position="131"/>
    </location>
</feature>
<feature type="compositionally biased region" description="Low complexity" evidence="1">
    <location>
        <begin position="146"/>
        <end position="183"/>
    </location>
</feature>
<feature type="region of interest" description="Disordered" evidence="1">
    <location>
        <begin position="1"/>
        <end position="21"/>
    </location>
</feature>
<feature type="compositionally biased region" description="Low complexity" evidence="1">
    <location>
        <begin position="78"/>
        <end position="87"/>
    </location>
</feature>
<name>A0ABP1FUK3_9CHLO</name>
<dbReference type="Proteomes" id="UP001497392">
    <property type="component" value="Unassembled WGS sequence"/>
</dbReference>
<feature type="compositionally biased region" description="Gly residues" evidence="1">
    <location>
        <begin position="88"/>
        <end position="113"/>
    </location>
</feature>
<accession>A0ABP1FUK3</accession>
<feature type="region of interest" description="Disordered" evidence="1">
    <location>
        <begin position="69"/>
        <end position="190"/>
    </location>
</feature>
<evidence type="ECO:0000313" key="2">
    <source>
        <dbReference type="EMBL" id="CAL5223569.1"/>
    </source>
</evidence>
<sequence length="470" mass="48447">MTSTTTDSSSGRSSGQQTANTFGTLGTVGGVAAGAASQGGLIGMGGSSNGNQNGGNNIGNLNGNSNGGGNLIGGNGNSNGNSNLGDKNGNGNGNQNGGLITGVSGGTGSGNGNLNGNQNTGSSNGNANGNGNVLGGNGNSNGNGNLGSSNGNKNGNGNSGSNNGNGNGNNNEGSSNNGNNNGNGNIGSGNGNNNGNGNACAKTGKNTCGSGSNDPIMTGFTGRAFNFFGDVAKTYNLISSRNHQLSARLKLSVMSDHNGTTMDGVGFMYKSYRVLFELEGDNPHVYINDKELSPRKKKQKHAWRFEDGSAVEMSWDPYTPGIGNAIVVATDVLKVMVWHTPKGIIDEGGKVLEGYVNFNITLMAPPEDDRMAGIIGDTYERFTVGQEAFNPNSTFFLPEDQAWHGKGPAEDYEMVNYWDTKFPMNVFGTTRDALSSRSALETEPVVEAAEEASSRLSQPQPLRLRRLLLA</sequence>
<feature type="compositionally biased region" description="Gly residues" evidence="1">
    <location>
        <begin position="132"/>
        <end position="145"/>
    </location>
</feature>
<comment type="caution">
    <text evidence="2">The sequence shown here is derived from an EMBL/GenBank/DDBJ whole genome shotgun (WGS) entry which is preliminary data.</text>
</comment>